<dbReference type="SMART" id="SM00823">
    <property type="entry name" value="PKS_PP"/>
    <property type="match status" value="1"/>
</dbReference>
<dbReference type="InterPro" id="IPR001227">
    <property type="entry name" value="Ac_transferase_dom_sf"/>
</dbReference>
<dbReference type="SUPFAM" id="SSF55048">
    <property type="entry name" value="Probable ACP-binding domain of malonyl-CoA ACP transacylase"/>
    <property type="match status" value="1"/>
</dbReference>
<feature type="compositionally biased region" description="Polar residues" evidence="6">
    <location>
        <begin position="1733"/>
        <end position="1746"/>
    </location>
</feature>
<keyword evidence="2" id="KW-0596">Phosphopantetheine</keyword>
<dbReference type="InterPro" id="IPR042104">
    <property type="entry name" value="PKS_dehydratase_sf"/>
</dbReference>
<dbReference type="SUPFAM" id="SSF53901">
    <property type="entry name" value="Thiolase-like"/>
    <property type="match status" value="1"/>
</dbReference>
<dbReference type="InterPro" id="IPR016036">
    <property type="entry name" value="Malonyl_transacylase_ACP-bd"/>
</dbReference>
<dbReference type="InterPro" id="IPR006162">
    <property type="entry name" value="Ppantetheine_attach_site"/>
</dbReference>
<dbReference type="Pfam" id="PF22621">
    <property type="entry name" value="CurL-like_PKS_C"/>
    <property type="match status" value="1"/>
</dbReference>
<dbReference type="PROSITE" id="PS52019">
    <property type="entry name" value="PKS_MFAS_DH"/>
    <property type="match status" value="1"/>
</dbReference>
<dbReference type="Proteomes" id="UP000053095">
    <property type="component" value="Unassembled WGS sequence"/>
</dbReference>
<dbReference type="InterPro" id="IPR030918">
    <property type="entry name" value="PT_fungal_PKS"/>
</dbReference>
<dbReference type="SUPFAM" id="SSF47336">
    <property type="entry name" value="ACP-like"/>
    <property type="match status" value="2"/>
</dbReference>
<evidence type="ECO:0000256" key="1">
    <source>
        <dbReference type="ARBA" id="ARBA00005179"/>
    </source>
</evidence>
<dbReference type="PROSITE" id="PS50075">
    <property type="entry name" value="CARRIER"/>
    <property type="match status" value="2"/>
</dbReference>
<dbReference type="Pfam" id="PF00109">
    <property type="entry name" value="ketoacyl-synt"/>
    <property type="match status" value="1"/>
</dbReference>
<gene>
    <name evidence="10" type="ORF">TCE0_034f11986</name>
</gene>
<dbReference type="SUPFAM" id="SSF52151">
    <property type="entry name" value="FabD/lysophospholipase-like"/>
    <property type="match status" value="2"/>
</dbReference>
<dbReference type="Gene3D" id="1.10.1200.10">
    <property type="entry name" value="ACP-like"/>
    <property type="match status" value="2"/>
</dbReference>
<feature type="region of interest" description="Disordered" evidence="6">
    <location>
        <begin position="1733"/>
        <end position="1754"/>
    </location>
</feature>
<dbReference type="Pfam" id="PF02801">
    <property type="entry name" value="Ketoacyl-synt_C"/>
    <property type="match status" value="1"/>
</dbReference>
<dbReference type="SMART" id="SM00825">
    <property type="entry name" value="PKS_KS"/>
    <property type="match status" value="1"/>
</dbReference>
<comment type="pathway">
    <text evidence="1">Secondary metabolite biosynthesis.</text>
</comment>
<dbReference type="InterPro" id="IPR032088">
    <property type="entry name" value="SAT"/>
</dbReference>
<dbReference type="Pfam" id="PF00550">
    <property type="entry name" value="PP-binding"/>
    <property type="match status" value="2"/>
</dbReference>
<dbReference type="Pfam" id="PF00975">
    <property type="entry name" value="Thioesterase"/>
    <property type="match status" value="1"/>
</dbReference>
<dbReference type="InterPro" id="IPR018201">
    <property type="entry name" value="Ketoacyl_synth_AS"/>
</dbReference>
<evidence type="ECO:0000256" key="2">
    <source>
        <dbReference type="ARBA" id="ARBA00022450"/>
    </source>
</evidence>
<protein>
    <recommendedName>
        <fullName evidence="12">Polyketide synthase</fullName>
    </recommendedName>
</protein>
<evidence type="ECO:0000313" key="11">
    <source>
        <dbReference type="Proteomes" id="UP000053095"/>
    </source>
</evidence>
<proteinExistence type="predicted"/>
<dbReference type="GO" id="GO:0006633">
    <property type="term" value="P:fatty acid biosynthetic process"/>
    <property type="evidence" value="ECO:0007669"/>
    <property type="project" value="InterPro"/>
</dbReference>
<dbReference type="CDD" id="cd00833">
    <property type="entry name" value="PKS"/>
    <property type="match status" value="1"/>
</dbReference>
<dbReference type="PANTHER" id="PTHR43775:SF37">
    <property type="entry name" value="SI:DKEY-61P9.11"/>
    <property type="match status" value="1"/>
</dbReference>
<dbReference type="InterPro" id="IPR001031">
    <property type="entry name" value="Thioesterase"/>
</dbReference>
<dbReference type="Gene3D" id="3.40.47.10">
    <property type="match status" value="1"/>
</dbReference>
<feature type="active site" description="Proton donor; for dehydratase activity" evidence="5">
    <location>
        <position position="1521"/>
    </location>
</feature>
<evidence type="ECO:0000259" key="7">
    <source>
        <dbReference type="PROSITE" id="PS50075"/>
    </source>
</evidence>
<dbReference type="Gene3D" id="3.40.366.10">
    <property type="entry name" value="Malonyl-Coenzyme A Acyl Carrier Protein, domain 2"/>
    <property type="match status" value="2"/>
</dbReference>
<dbReference type="PROSITE" id="PS00606">
    <property type="entry name" value="KS3_1"/>
    <property type="match status" value="1"/>
</dbReference>
<evidence type="ECO:0008006" key="12">
    <source>
        <dbReference type="Google" id="ProtNLM"/>
    </source>
</evidence>
<feature type="domain" description="Ketosynthase family 3 (KS3)" evidence="8">
    <location>
        <begin position="380"/>
        <end position="812"/>
    </location>
</feature>
<feature type="region of interest" description="C-terminal hotdog fold" evidence="5">
    <location>
        <begin position="1461"/>
        <end position="1608"/>
    </location>
</feature>
<name>A0A6V8HGP0_TALPI</name>
<dbReference type="SUPFAM" id="SSF53474">
    <property type="entry name" value="alpha/beta-Hydrolases"/>
    <property type="match status" value="1"/>
</dbReference>
<evidence type="ECO:0000259" key="9">
    <source>
        <dbReference type="PROSITE" id="PS52019"/>
    </source>
</evidence>
<feature type="domain" description="PKS/mFAS DH" evidence="9">
    <location>
        <begin position="1297"/>
        <end position="1608"/>
    </location>
</feature>
<dbReference type="PANTHER" id="PTHR43775">
    <property type="entry name" value="FATTY ACID SYNTHASE"/>
    <property type="match status" value="1"/>
</dbReference>
<feature type="domain" description="Carrier" evidence="7">
    <location>
        <begin position="1654"/>
        <end position="1731"/>
    </location>
</feature>
<dbReference type="InterPro" id="IPR029058">
    <property type="entry name" value="AB_hydrolase_fold"/>
</dbReference>
<evidence type="ECO:0000256" key="5">
    <source>
        <dbReference type="PROSITE-ProRule" id="PRU01363"/>
    </source>
</evidence>
<evidence type="ECO:0000313" key="10">
    <source>
        <dbReference type="EMBL" id="GAM39989.1"/>
    </source>
</evidence>
<dbReference type="Pfam" id="PF00698">
    <property type="entry name" value="Acyl_transf_1"/>
    <property type="match status" value="1"/>
</dbReference>
<dbReference type="InterPro" id="IPR020806">
    <property type="entry name" value="PKS_PP-bd"/>
</dbReference>
<dbReference type="GO" id="GO:0004312">
    <property type="term" value="F:fatty acid synthase activity"/>
    <property type="evidence" value="ECO:0007669"/>
    <property type="project" value="TreeGrafter"/>
</dbReference>
<feature type="active site" description="Proton acceptor; for dehydratase activity" evidence="5">
    <location>
        <position position="1329"/>
    </location>
</feature>
<comment type="caution">
    <text evidence="10">The sequence shown here is derived from an EMBL/GenBank/DDBJ whole genome shotgun (WGS) entry which is preliminary data.</text>
</comment>
<dbReference type="InterPro" id="IPR050091">
    <property type="entry name" value="PKS_NRPS_Biosynth_Enz"/>
</dbReference>
<dbReference type="InterPro" id="IPR036736">
    <property type="entry name" value="ACP-like_sf"/>
</dbReference>
<dbReference type="Gene3D" id="3.10.129.110">
    <property type="entry name" value="Polyketide synthase dehydratase"/>
    <property type="match status" value="1"/>
</dbReference>
<dbReference type="Gene3D" id="3.40.50.1820">
    <property type="entry name" value="alpha/beta hydrolase"/>
    <property type="match status" value="1"/>
</dbReference>
<keyword evidence="11" id="KW-1185">Reference proteome</keyword>
<dbReference type="SMART" id="SM00827">
    <property type="entry name" value="PKS_AT"/>
    <property type="match status" value="1"/>
</dbReference>
<dbReference type="InterPro" id="IPR016039">
    <property type="entry name" value="Thiolase-like"/>
</dbReference>
<keyword evidence="3" id="KW-0597">Phosphoprotein</keyword>
<dbReference type="InterPro" id="IPR014031">
    <property type="entry name" value="Ketoacyl_synth_C"/>
</dbReference>
<dbReference type="GO" id="GO:0031177">
    <property type="term" value="F:phosphopantetheine binding"/>
    <property type="evidence" value="ECO:0007669"/>
    <property type="project" value="InterPro"/>
</dbReference>
<dbReference type="GO" id="GO:0044550">
    <property type="term" value="P:secondary metabolite biosynthetic process"/>
    <property type="evidence" value="ECO:0007669"/>
    <property type="project" value="TreeGrafter"/>
</dbReference>
<dbReference type="InterPro" id="IPR014043">
    <property type="entry name" value="Acyl_transferase_dom"/>
</dbReference>
<dbReference type="InterPro" id="IPR016035">
    <property type="entry name" value="Acyl_Trfase/lysoPLipase"/>
</dbReference>
<dbReference type="FunFam" id="3.40.366.10:FF:000002">
    <property type="entry name" value="Probable polyketide synthase 2"/>
    <property type="match status" value="1"/>
</dbReference>
<dbReference type="Pfam" id="PF16073">
    <property type="entry name" value="SAT"/>
    <property type="match status" value="1"/>
</dbReference>
<dbReference type="InterPro" id="IPR009081">
    <property type="entry name" value="PP-bd_ACP"/>
</dbReference>
<dbReference type="Gene3D" id="3.30.70.3290">
    <property type="match status" value="1"/>
</dbReference>
<dbReference type="SMART" id="SM01294">
    <property type="entry name" value="PKS_PP_betabranch"/>
    <property type="match status" value="1"/>
</dbReference>
<feature type="domain" description="Carrier" evidence="7">
    <location>
        <begin position="1765"/>
        <end position="1841"/>
    </location>
</feature>
<dbReference type="InterPro" id="IPR020841">
    <property type="entry name" value="PKS_Beta-ketoAc_synthase_dom"/>
</dbReference>
<evidence type="ECO:0000256" key="6">
    <source>
        <dbReference type="SAM" id="MobiDB-lite"/>
    </source>
</evidence>
<dbReference type="NCBIfam" id="TIGR04532">
    <property type="entry name" value="PT_fungal_PKS"/>
    <property type="match status" value="1"/>
</dbReference>
<sequence length="2135" mass="233594">MLRERSLFFFGDLSVPIQLPFSQLLRSQKEYSFLARFLNQAKAALQAEALNLSVVERKNLPSLTDLYNLAESENGNGCEHPILAPALLVILQLGQFISWQEEHPEKWYPESDSTLFVGICVGQISATAISLARSLTELLPLAVDAVRIAFHLGRLTTASRNDLEASSDDAWAIVIPRDTIVSTEDILDGIIKESGILARRKPYATAYFPKTVTVQGPPSTLRLLSDSLQKALESSPTCFASEIPIYAPYHAPHLYYQDSVLRILEGVESFERTNDSWSSCHVKLISPTTGTLYDASNKSDMMSKALHDILLKPINWEQLCEGCTSFVASSQPARWIIRPFGPSKAAKNLLSVINSEANAEVILDDTSASSNNFQTPTPAKEPIAIIGMSGRFPDSTNPDELWKLLEQGIDCHKVIPADRFDASLYVSQDKNSRNKSKSPYGCFIEKPGMFDPRFFNMSPKEAAQTDPQQRLALVTAYEALEMAGYVPNSTPSTQLDRIGTFYGQTTDDYKDLNTSQKIDTYYVSSVIRAFGPGRVSRSNQLGGPSVSVDTACSSSAMALNIACTSIWSQECDTAVVGGMLLLGSPEMYAGLSKGHFISETGPCKTFDDAADGYCRGESVASIVIKRLDAAKADNDNILAVILGAGTNYSAYAASITQPHGPTQEMLYRKVLNQAGLHPFDVDYIEMHGTGTQLGDAIEMSSVSNVFAPVSPKRPTDKPLLVGTVKPNIGHGESASGITSLIKALLILREQQVPPHIGIKSGILNHTFTDLQRRNVHIPLKTTVFPRTSSRKRRLMVSNFGAAGGNSAFVLEEGPVYESRGIDDLRLDHIISVTAKSAFSLHQNIKNLISYLEQHPEVSLSDLSYTTTARRVQHPLRVSAIATNVTELKARLVQLSETGAHKPVGAKLPRVAFSFTGQGSVYLSLGQQLFETSTQFRADLIRLNQICQGYEFKTFLPVIDGSAANLDDLSPTQTQLALVSIQIALARLWASWGITPNLVIGHSLGEYAALCVSGVLSISDTLYLVGIRSSFLETLCTKDTHSMLAVHGTLDNVKSAVDDKLCRLELACVNGPEDIVLSGLIEDIQELSKHLKQQGFKCTVLKVPFAFHSSQTDPILDSFEEAARSVRFLKPQIPVVSTLLSVVVDETDIFGPSYLRRHAREPVNFDGAIQQSCLQGLVDIQTMWLEIGPEPVCLAMVKTILGSEIKAFPTLRKSEAPWKTSAKALSALHSFGFDITWKEYHRDFESGQRLLHLPSYAFDEKNYWIEYKNDWLLQKGKDVVENKQASRIPYGPATTTVQTLITEEVKDGKIFVVFESDLSEPKLNALIAGHSLNGLALCPSGVFADMALTVGNYIRQTQQVKLPVSSGSNIVDMQIVKPATITVPRVKTPELLRISGMADLQKGIVEVTFGSYSAQSGKTDQNAKCIIEFGDAKSWLNQWSRSAYLIQKRIEDLERGVKNGDVDKLFEKTIYRLFSAVVDYDPKYHGMKEVMINSNELEAVALVRLYDGTDAGNFFCSPLWLDNLAQLAGFIMNGVNVVDPRKFVYISHGWGSYQLADKIDPAKPYHVYVKMHPAEKNVVAGEVSIFQGDIMIGLCSSIKFQKVPLSLMEMLLAPPSHHQPSSVQAQSHRTALSTPKQVRVVPARKTVITDYPSGKSTPGVKSMALETIAQEIGVTPVELVDTATFVELGLDSLMALTILSKLRESLQLDLPSEIFQELTTIGDLRGYLEKFDNTSENDVNTPSSDSMSPVLATPEPSFENETTIAVDILNSVYSIMANHIGVEVEELLAVDDLSSLGLDSLMSLSIQGSIQEVLSLKIDLQLDGVAKLPTLENIQEALGLSPAVPVTVPHPQMAVTSHKASPGPSASPLLLQGNPRSNSKFLFVFPDGSGSAAAYAGLPEIAPDLVVYGLNSPFLKAADKYSCTIEDISTTMLEAARSIQPHGPYTLAGWSAGGMYAFEAARQLIQAGEIVSKLILIDSPCRSKYEPMPIDLLDFIMSSTILKGLTDKPATKGVVDHFKSTIRALRSYSPTKIDASRSPEVFIIWAEKGLSEDLEAGETGNVDWSRGVASWLFHREANAGPLGWEQLLPGGRISVTSVAGNHFSMVNPSNSQSLSRAIADVMRGDSRDRKQQWRIF</sequence>
<dbReference type="PROSITE" id="PS52004">
    <property type="entry name" value="KS3_2"/>
    <property type="match status" value="1"/>
</dbReference>
<accession>A0A6V8HGP0</accession>
<organism evidence="10 11">
    <name type="scientific">Talaromyces pinophilus</name>
    <name type="common">Penicillium pinophilum</name>
    <dbReference type="NCBI Taxonomy" id="128442"/>
    <lineage>
        <taxon>Eukaryota</taxon>
        <taxon>Fungi</taxon>
        <taxon>Dikarya</taxon>
        <taxon>Ascomycota</taxon>
        <taxon>Pezizomycotina</taxon>
        <taxon>Eurotiomycetes</taxon>
        <taxon>Eurotiomycetidae</taxon>
        <taxon>Eurotiales</taxon>
        <taxon>Trichocomaceae</taxon>
        <taxon>Talaromyces</taxon>
        <taxon>Talaromyces sect. Talaromyces</taxon>
    </lineage>
</organism>
<feature type="region of interest" description="N-terminal hotdog fold" evidence="5">
    <location>
        <begin position="1297"/>
        <end position="1438"/>
    </location>
</feature>
<dbReference type="EMBL" id="DF933830">
    <property type="protein sequence ID" value="GAM39989.1"/>
    <property type="molecule type" value="Genomic_DNA"/>
</dbReference>
<evidence type="ECO:0000256" key="4">
    <source>
        <dbReference type="ARBA" id="ARBA00022679"/>
    </source>
</evidence>
<dbReference type="InterPro" id="IPR014030">
    <property type="entry name" value="Ketoacyl_synth_N"/>
</dbReference>
<reference evidence="11" key="1">
    <citation type="journal article" date="2015" name="Genome Announc.">
        <title>Draft genome sequence of Talaromyces cellulolyticus strain Y-94, a source of lignocellulosic biomass-degrading enzymes.</title>
        <authorList>
            <person name="Fujii T."/>
            <person name="Koike H."/>
            <person name="Sawayama S."/>
            <person name="Yano S."/>
            <person name="Inoue H."/>
        </authorList>
    </citation>
    <scope>NUCLEOTIDE SEQUENCE [LARGE SCALE GENOMIC DNA]</scope>
    <source>
        <strain evidence="11">Y-94</strain>
    </source>
</reference>
<evidence type="ECO:0000259" key="8">
    <source>
        <dbReference type="PROSITE" id="PS52004"/>
    </source>
</evidence>
<keyword evidence="4" id="KW-0808">Transferase</keyword>
<evidence type="ECO:0000256" key="3">
    <source>
        <dbReference type="ARBA" id="ARBA00022553"/>
    </source>
</evidence>
<dbReference type="PROSITE" id="PS00012">
    <property type="entry name" value="PHOSPHOPANTETHEINE"/>
    <property type="match status" value="1"/>
</dbReference>
<dbReference type="InterPro" id="IPR049900">
    <property type="entry name" value="PKS_mFAS_DH"/>
</dbReference>
<dbReference type="GO" id="GO:0004315">
    <property type="term" value="F:3-oxoacyl-[acyl-carrier-protein] synthase activity"/>
    <property type="evidence" value="ECO:0007669"/>
    <property type="project" value="InterPro"/>
</dbReference>